<keyword evidence="5" id="KW-0411">Iron-sulfur</keyword>
<dbReference type="AlphaFoldDB" id="A0A939BQZ9"/>
<dbReference type="PROSITE" id="PS00886">
    <property type="entry name" value="ILVD_EDD_1"/>
    <property type="match status" value="1"/>
</dbReference>
<dbReference type="InterPro" id="IPR000581">
    <property type="entry name" value="ILV_EDD_N"/>
</dbReference>
<dbReference type="PANTHER" id="PTHR43661:SF3">
    <property type="entry name" value="D-XYLONATE DEHYDRATASE YAGF-RELATED"/>
    <property type="match status" value="1"/>
</dbReference>
<dbReference type="GO" id="GO:0051537">
    <property type="term" value="F:2 iron, 2 sulfur cluster binding"/>
    <property type="evidence" value="ECO:0007669"/>
    <property type="project" value="UniProtKB-KW"/>
</dbReference>
<evidence type="ECO:0000256" key="1">
    <source>
        <dbReference type="ARBA" id="ARBA00006486"/>
    </source>
</evidence>
<dbReference type="Pfam" id="PF24877">
    <property type="entry name" value="ILV_EDD_C"/>
    <property type="match status" value="1"/>
</dbReference>
<comment type="similarity">
    <text evidence="1">Belongs to the IlvD/Edd family.</text>
</comment>
<proteinExistence type="inferred from homology"/>
<feature type="domain" description="Dihydroxy-acid/6-phosphogluconate dehydratase N-terminal" evidence="8">
    <location>
        <begin position="30"/>
        <end position="342"/>
    </location>
</feature>
<dbReference type="Gene3D" id="3.50.30.80">
    <property type="entry name" value="IlvD/EDD C-terminal domain-like"/>
    <property type="match status" value="1"/>
</dbReference>
<evidence type="ECO:0000313" key="11">
    <source>
        <dbReference type="Proteomes" id="UP000774000"/>
    </source>
</evidence>
<dbReference type="InterPro" id="IPR020558">
    <property type="entry name" value="DiOHA_6PGluconate_deHydtase_CS"/>
</dbReference>
<dbReference type="InterPro" id="IPR056740">
    <property type="entry name" value="ILV_EDD_C"/>
</dbReference>
<reference evidence="10" key="1">
    <citation type="submission" date="2021-01" db="EMBL/GenBank/DDBJ databases">
        <title>Genomic Encyclopedia of Type Strains, Phase IV (KMG-IV): sequencing the most valuable type-strain genomes for metagenomic binning, comparative biology and taxonomic classification.</title>
        <authorList>
            <person name="Goeker M."/>
        </authorList>
    </citation>
    <scope>NUCLEOTIDE SEQUENCE</scope>
    <source>
        <strain evidence="10">DSM 23230</strain>
    </source>
</reference>
<accession>A0A939BQZ9</accession>
<keyword evidence="2" id="KW-0001">2Fe-2S</keyword>
<evidence type="ECO:0000259" key="9">
    <source>
        <dbReference type="Pfam" id="PF24877"/>
    </source>
</evidence>
<evidence type="ECO:0000256" key="6">
    <source>
        <dbReference type="ARBA" id="ARBA00023239"/>
    </source>
</evidence>
<dbReference type="GO" id="GO:0009082">
    <property type="term" value="P:branched-chain amino acid biosynthetic process"/>
    <property type="evidence" value="ECO:0007669"/>
    <property type="project" value="UniProtKB-KW"/>
</dbReference>
<dbReference type="GO" id="GO:0005829">
    <property type="term" value="C:cytosol"/>
    <property type="evidence" value="ECO:0007669"/>
    <property type="project" value="TreeGrafter"/>
</dbReference>
<keyword evidence="7" id="KW-0028">Amino-acid biosynthesis</keyword>
<keyword evidence="4" id="KW-0408">Iron</keyword>
<comment type="caution">
    <text evidence="10">The sequence shown here is derived from an EMBL/GenBank/DDBJ whole genome shotgun (WGS) entry which is preliminary data.</text>
</comment>
<dbReference type="InterPro" id="IPR042096">
    <property type="entry name" value="Dihydro-acid_dehy_C"/>
</dbReference>
<dbReference type="EC" id="4.2.1.9" evidence="10"/>
<feature type="domain" description="Dihydroxy-acid/6-phosphogluconate dehydratase C-terminal" evidence="9">
    <location>
        <begin position="369"/>
        <end position="569"/>
    </location>
</feature>
<dbReference type="InterPro" id="IPR037237">
    <property type="entry name" value="IlvD/EDD_N"/>
</dbReference>
<dbReference type="FunFam" id="3.50.30.80:FF:000001">
    <property type="entry name" value="Dihydroxy-acid dehydratase"/>
    <property type="match status" value="1"/>
</dbReference>
<dbReference type="Pfam" id="PF00920">
    <property type="entry name" value="ILVD_EDD_N"/>
    <property type="match status" value="1"/>
</dbReference>
<dbReference type="GO" id="GO:0046872">
    <property type="term" value="F:metal ion binding"/>
    <property type="evidence" value="ECO:0007669"/>
    <property type="project" value="UniProtKB-KW"/>
</dbReference>
<keyword evidence="6 10" id="KW-0456">Lyase</keyword>
<organism evidence="10 11">
    <name type="scientific">Halanaerobacter jeridensis</name>
    <dbReference type="NCBI Taxonomy" id="706427"/>
    <lineage>
        <taxon>Bacteria</taxon>
        <taxon>Bacillati</taxon>
        <taxon>Bacillota</taxon>
        <taxon>Clostridia</taxon>
        <taxon>Halanaerobiales</taxon>
        <taxon>Halobacteroidaceae</taxon>
        <taxon>Halanaerobacter</taxon>
    </lineage>
</organism>
<evidence type="ECO:0000259" key="8">
    <source>
        <dbReference type="Pfam" id="PF00920"/>
    </source>
</evidence>
<keyword evidence="3" id="KW-0479">Metal-binding</keyword>
<evidence type="ECO:0000256" key="4">
    <source>
        <dbReference type="ARBA" id="ARBA00023004"/>
    </source>
</evidence>
<dbReference type="RefSeq" id="WP_204701641.1">
    <property type="nucleotide sequence ID" value="NZ_JAFBDQ010000007.1"/>
</dbReference>
<evidence type="ECO:0000313" key="10">
    <source>
        <dbReference type="EMBL" id="MBM7556869.1"/>
    </source>
</evidence>
<keyword evidence="7" id="KW-0100">Branched-chain amino acid biosynthesis</keyword>
<dbReference type="PROSITE" id="PS00887">
    <property type="entry name" value="ILVD_EDD_2"/>
    <property type="match status" value="1"/>
</dbReference>
<dbReference type="Proteomes" id="UP000774000">
    <property type="component" value="Unassembled WGS sequence"/>
</dbReference>
<protein>
    <submittedName>
        <fullName evidence="10">Dihydroxy-acid dehydratase</fullName>
        <ecNumber evidence="10">4.2.1.9</ecNumber>
    </submittedName>
</protein>
<dbReference type="EMBL" id="JAFBDQ010000007">
    <property type="protein sequence ID" value="MBM7556869.1"/>
    <property type="molecule type" value="Genomic_DNA"/>
</dbReference>
<keyword evidence="11" id="KW-1185">Reference proteome</keyword>
<dbReference type="GO" id="GO:0004160">
    <property type="term" value="F:dihydroxy-acid dehydratase activity"/>
    <property type="evidence" value="ECO:0007669"/>
    <property type="project" value="UniProtKB-EC"/>
</dbReference>
<evidence type="ECO:0000256" key="7">
    <source>
        <dbReference type="ARBA" id="ARBA00023304"/>
    </source>
</evidence>
<dbReference type="PANTHER" id="PTHR43661">
    <property type="entry name" value="D-XYLONATE DEHYDRATASE"/>
    <property type="match status" value="1"/>
</dbReference>
<sequence>MLKSQKLRKVGVEIDPLRMGAGWDREDLSKPQILVDSTYGESHPGSFHLDRVVDEIAHGVENVGARPAQFTVTDICDGIAQGHDGMNYSLVSRETIANMVEIHALGHPYDGVIFSSSCDKAIPAHLMAAARVDMPTIHVPGGTMSPGEDGLTLEQIGTYAAKLERGEITEEEFQEYQREACPNCGSCQFMGTANTMQVVSEALGLALPGSALAPTKDEVLDNLAKRAGEGILNLVEEDIRPSDILTKKSFENAIMLHAAIAGSTNVLLHIPAIAYEAGIEIEAELFDEIHNRTPYLANVIPSGEHACEALWYAGGVPALMEEIKDLLHLDQMTVTGKTIGENLEELRKKGFIENCRSKFKENYSVEIRDVLKSRENPISEAGAVAILKGNLAPEGAVVKHSAVAQEMHDHVGPARVFDCEENARDAIMNQDIEPGDVIFIRYEGPKGTGMPEMFYTTEAIASDPELVSTTALITDGRYSGATRGPAIGHVSPEAANGGPIALVKEGDLIKINIPERKLEIVGINGKKKSADEIKEVLETRKEEWKKPDVGAEKGVLSQYAKLATSPMKGGYMK</sequence>
<dbReference type="SUPFAM" id="SSF52016">
    <property type="entry name" value="LeuD/IlvD-like"/>
    <property type="match status" value="1"/>
</dbReference>
<gene>
    <name evidence="10" type="ORF">JOC47_001720</name>
</gene>
<evidence type="ECO:0000256" key="5">
    <source>
        <dbReference type="ARBA" id="ARBA00023014"/>
    </source>
</evidence>
<evidence type="ECO:0000256" key="3">
    <source>
        <dbReference type="ARBA" id="ARBA00022723"/>
    </source>
</evidence>
<evidence type="ECO:0000256" key="2">
    <source>
        <dbReference type="ARBA" id="ARBA00022714"/>
    </source>
</evidence>
<name>A0A939BQZ9_9FIRM</name>
<dbReference type="SUPFAM" id="SSF143975">
    <property type="entry name" value="IlvD/EDD N-terminal domain-like"/>
    <property type="match status" value="1"/>
</dbReference>